<evidence type="ECO:0000256" key="8">
    <source>
        <dbReference type="ARBA" id="ARBA00022842"/>
    </source>
</evidence>
<evidence type="ECO:0000313" key="12">
    <source>
        <dbReference type="EMBL" id="CAB4744782.1"/>
    </source>
</evidence>
<dbReference type="InterPro" id="IPR045865">
    <property type="entry name" value="ACT-like_dom_sf"/>
</dbReference>
<dbReference type="NCBIfam" id="TIGR00338">
    <property type="entry name" value="serB"/>
    <property type="match status" value="1"/>
</dbReference>
<dbReference type="SFLD" id="SFLDG01136">
    <property type="entry name" value="C1.6:_Phosphoserine_Phosphatas"/>
    <property type="match status" value="1"/>
</dbReference>
<dbReference type="SUPFAM" id="SSF56784">
    <property type="entry name" value="HAD-like"/>
    <property type="match status" value="1"/>
</dbReference>
<dbReference type="InterPro" id="IPR036412">
    <property type="entry name" value="HAD-like_sf"/>
</dbReference>
<keyword evidence="9" id="KW-0718">Serine biosynthesis</keyword>
<evidence type="ECO:0000256" key="5">
    <source>
        <dbReference type="ARBA" id="ARBA00022605"/>
    </source>
</evidence>
<evidence type="ECO:0000256" key="2">
    <source>
        <dbReference type="ARBA" id="ARBA00005135"/>
    </source>
</evidence>
<evidence type="ECO:0000256" key="4">
    <source>
        <dbReference type="ARBA" id="ARBA00012640"/>
    </source>
</evidence>
<dbReference type="Pfam" id="PF21086">
    <property type="entry name" value="ACT_PSP_2"/>
    <property type="match status" value="1"/>
</dbReference>
<keyword evidence="8" id="KW-0460">Magnesium</keyword>
<dbReference type="EMBL" id="CAEZZG010000001">
    <property type="protein sequence ID" value="CAB4744782.1"/>
    <property type="molecule type" value="Genomic_DNA"/>
</dbReference>
<dbReference type="EC" id="3.1.3.3" evidence="4"/>
<dbReference type="GO" id="GO:0005737">
    <property type="term" value="C:cytoplasm"/>
    <property type="evidence" value="ECO:0007669"/>
    <property type="project" value="TreeGrafter"/>
</dbReference>
<dbReference type="Gene3D" id="3.30.70.260">
    <property type="match status" value="2"/>
</dbReference>
<dbReference type="InterPro" id="IPR004469">
    <property type="entry name" value="PSP"/>
</dbReference>
<proteinExistence type="inferred from homology"/>
<dbReference type="Pfam" id="PF13740">
    <property type="entry name" value="ACT_6"/>
    <property type="match status" value="1"/>
</dbReference>
<sequence>MSHEKIEHTGLILISGIDAPGVTQALFATLEPFAITILDIEQVVIRGRLILTALISLDPAHANAIEKDLLEITNHLGLDLAIDFTDESKRDVKSSNLHIVALSQQLFPSGIAALATKIAEQGGNIDRIHRTASYPLTAIEFEVTLESSENSLKIIQRELAEIARANGMDIAVEQSGLTRRAKRIVLLDMDSTLIQQEVIDLIAAKYGVGDQVAGITETAMRGELDFVASLNARVALLTGADISILDEVKAEITLTPGARTLIRTLHRLGHKVGVVSGGFLNVIEPLLKELNIDFYRANILETSGSKLTGKLTGAIIDRAAKADALREFASREGVALSQTIAIGDGANDLGMLEIAGLGIAFNAKPAVQAAADSSITSPYLDSVLYLMGITRKEIESADLES</sequence>
<comment type="similarity">
    <text evidence="3">Belongs to the HAD-like hydrolase superfamily. SerB family.</text>
</comment>
<evidence type="ECO:0000256" key="9">
    <source>
        <dbReference type="ARBA" id="ARBA00023299"/>
    </source>
</evidence>
<organism evidence="12">
    <name type="scientific">freshwater metagenome</name>
    <dbReference type="NCBI Taxonomy" id="449393"/>
    <lineage>
        <taxon>unclassified sequences</taxon>
        <taxon>metagenomes</taxon>
        <taxon>ecological metagenomes</taxon>
    </lineage>
</organism>
<dbReference type="InterPro" id="IPR023214">
    <property type="entry name" value="HAD_sf"/>
</dbReference>
<dbReference type="CDD" id="cd07500">
    <property type="entry name" value="HAD_PSP"/>
    <property type="match status" value="1"/>
</dbReference>
<keyword evidence="6" id="KW-0479">Metal-binding</keyword>
<dbReference type="UniPathway" id="UPA00135">
    <property type="reaction ID" value="UER00198"/>
</dbReference>
<evidence type="ECO:0000256" key="1">
    <source>
        <dbReference type="ARBA" id="ARBA00001946"/>
    </source>
</evidence>
<dbReference type="GO" id="GO:0006564">
    <property type="term" value="P:L-serine biosynthetic process"/>
    <property type="evidence" value="ECO:0007669"/>
    <property type="project" value="UniProtKB-KW"/>
</dbReference>
<evidence type="ECO:0000259" key="11">
    <source>
        <dbReference type="Pfam" id="PF21086"/>
    </source>
</evidence>
<accession>A0A6J6TBM9</accession>
<dbReference type="NCBIfam" id="TIGR01488">
    <property type="entry name" value="HAD-SF-IB"/>
    <property type="match status" value="1"/>
</dbReference>
<dbReference type="PANTHER" id="PTHR43344">
    <property type="entry name" value="PHOSPHOSERINE PHOSPHATASE"/>
    <property type="match status" value="1"/>
</dbReference>
<gene>
    <name evidence="12" type="ORF">UFOPK2844_00048</name>
</gene>
<evidence type="ECO:0000256" key="10">
    <source>
        <dbReference type="ARBA" id="ARBA00031693"/>
    </source>
</evidence>
<evidence type="ECO:0000256" key="7">
    <source>
        <dbReference type="ARBA" id="ARBA00022801"/>
    </source>
</evidence>
<comment type="pathway">
    <text evidence="2">Amino-acid biosynthesis; L-serine biosynthesis; L-serine from 3-phospho-D-glycerate: step 3/3.</text>
</comment>
<comment type="cofactor">
    <cofactor evidence="1">
        <name>Mg(2+)</name>
        <dbReference type="ChEBI" id="CHEBI:18420"/>
    </cofactor>
</comment>
<dbReference type="GO" id="GO:0036424">
    <property type="term" value="F:L-phosphoserine phosphatase activity"/>
    <property type="evidence" value="ECO:0007669"/>
    <property type="project" value="InterPro"/>
</dbReference>
<keyword evidence="5" id="KW-0028">Amino-acid biosynthesis</keyword>
<evidence type="ECO:0000256" key="3">
    <source>
        <dbReference type="ARBA" id="ARBA00009184"/>
    </source>
</evidence>
<dbReference type="PANTHER" id="PTHR43344:SF2">
    <property type="entry name" value="PHOSPHOSERINE PHOSPHATASE"/>
    <property type="match status" value="1"/>
</dbReference>
<dbReference type="AlphaFoldDB" id="A0A6J6TBM9"/>
<dbReference type="GO" id="GO:0000287">
    <property type="term" value="F:magnesium ion binding"/>
    <property type="evidence" value="ECO:0007669"/>
    <property type="project" value="TreeGrafter"/>
</dbReference>
<dbReference type="InterPro" id="IPR050582">
    <property type="entry name" value="HAD-like_SerB"/>
</dbReference>
<feature type="domain" description="Phosphoserine phosphatase ACT" evidence="11">
    <location>
        <begin position="98"/>
        <end position="173"/>
    </location>
</feature>
<evidence type="ECO:0000256" key="6">
    <source>
        <dbReference type="ARBA" id="ARBA00022723"/>
    </source>
</evidence>
<dbReference type="Pfam" id="PF12710">
    <property type="entry name" value="HAD"/>
    <property type="match status" value="1"/>
</dbReference>
<dbReference type="SUPFAM" id="SSF55021">
    <property type="entry name" value="ACT-like"/>
    <property type="match status" value="1"/>
</dbReference>
<reference evidence="12" key="1">
    <citation type="submission" date="2020-05" db="EMBL/GenBank/DDBJ databases">
        <authorList>
            <person name="Chiriac C."/>
            <person name="Salcher M."/>
            <person name="Ghai R."/>
            <person name="Kavagutti S V."/>
        </authorList>
    </citation>
    <scope>NUCLEOTIDE SEQUENCE</scope>
</reference>
<keyword evidence="7" id="KW-0378">Hydrolase</keyword>
<name>A0A6J6TBM9_9ZZZZ</name>
<dbReference type="SFLD" id="SFLDF00029">
    <property type="entry name" value="phosphoserine_phosphatase"/>
    <property type="match status" value="1"/>
</dbReference>
<dbReference type="Gene3D" id="3.40.50.1000">
    <property type="entry name" value="HAD superfamily/HAD-like"/>
    <property type="match status" value="1"/>
</dbReference>
<protein>
    <recommendedName>
        <fullName evidence="4">phosphoserine phosphatase</fullName>
        <ecNumber evidence="4">3.1.3.3</ecNumber>
    </recommendedName>
    <alternativeName>
        <fullName evidence="10">O-phosphoserine phosphohydrolase</fullName>
    </alternativeName>
</protein>
<dbReference type="InterPro" id="IPR049148">
    <property type="entry name" value="PSP_ACT"/>
</dbReference>
<dbReference type="SFLD" id="SFLDS00003">
    <property type="entry name" value="Haloacid_Dehalogenase"/>
    <property type="match status" value="1"/>
</dbReference>
<dbReference type="SFLD" id="SFLDG01137">
    <property type="entry name" value="C1.6.1:_Phosphoserine_Phosphat"/>
    <property type="match status" value="1"/>
</dbReference>